<feature type="transmembrane region" description="Helical" evidence="1">
    <location>
        <begin position="6"/>
        <end position="25"/>
    </location>
</feature>
<proteinExistence type="predicted"/>
<accession>A0ABZ0VA22</accession>
<feature type="transmembrane region" description="Helical" evidence="1">
    <location>
        <begin position="97"/>
        <end position="115"/>
    </location>
</feature>
<evidence type="ECO:0000256" key="1">
    <source>
        <dbReference type="SAM" id="Phobius"/>
    </source>
</evidence>
<gene>
    <name evidence="2" type="ORF">T9R20_12655</name>
</gene>
<dbReference type="Proteomes" id="UP001324533">
    <property type="component" value="Chromosome"/>
</dbReference>
<sequence length="116" mass="12507">MEFLRHVVVLVHLVGFAVLFGAWVVEAVSRRRQATRVMDWGLLIAGVAGLILAAPWPAGIELNYAKIGVKLVILLAIGAVIGIARARQRRTDATPPALFWAIGVLTFANAAIAVLW</sequence>
<reference evidence="2 3" key="1">
    <citation type="submission" date="2023-06" db="EMBL/GenBank/DDBJ databases">
        <title>Rock-solubilizing bacteria, Microbacterium invictum, promotes re-establishment of vegetation in rocky wasteland by accelerating rock bio-weathering and reshaping soil bacterial community.</title>
        <authorList>
            <person name="Liu C."/>
        </authorList>
    </citation>
    <scope>NUCLEOTIDE SEQUENCE [LARGE SCALE GENOMIC DNA]</scope>
    <source>
        <strain evidence="2 3">X-18</strain>
    </source>
</reference>
<feature type="transmembrane region" description="Helical" evidence="1">
    <location>
        <begin position="64"/>
        <end position="85"/>
    </location>
</feature>
<protein>
    <submittedName>
        <fullName evidence="2">Fe-S protein</fullName>
    </submittedName>
</protein>
<organism evidence="2 3">
    <name type="scientific">Microbacterium invictum</name>
    <dbReference type="NCBI Taxonomy" id="515415"/>
    <lineage>
        <taxon>Bacteria</taxon>
        <taxon>Bacillati</taxon>
        <taxon>Actinomycetota</taxon>
        <taxon>Actinomycetes</taxon>
        <taxon>Micrococcales</taxon>
        <taxon>Microbacteriaceae</taxon>
        <taxon>Microbacterium</taxon>
    </lineage>
</organism>
<evidence type="ECO:0000313" key="2">
    <source>
        <dbReference type="EMBL" id="WQB69541.1"/>
    </source>
</evidence>
<name>A0ABZ0VA22_9MICO</name>
<dbReference type="RefSeq" id="WP_322409662.1">
    <property type="nucleotide sequence ID" value="NZ_CP139779.1"/>
</dbReference>
<keyword evidence="1" id="KW-0812">Transmembrane</keyword>
<evidence type="ECO:0000313" key="3">
    <source>
        <dbReference type="Proteomes" id="UP001324533"/>
    </source>
</evidence>
<dbReference type="EMBL" id="CP139779">
    <property type="protein sequence ID" value="WQB69541.1"/>
    <property type="molecule type" value="Genomic_DNA"/>
</dbReference>
<keyword evidence="1" id="KW-0472">Membrane</keyword>
<keyword evidence="3" id="KW-1185">Reference proteome</keyword>
<feature type="transmembrane region" description="Helical" evidence="1">
    <location>
        <begin position="37"/>
        <end position="58"/>
    </location>
</feature>
<keyword evidence="1" id="KW-1133">Transmembrane helix</keyword>